<accession>Q9C607</accession>
<evidence type="ECO:0000256" key="4">
    <source>
        <dbReference type="SAM" id="Coils"/>
    </source>
</evidence>
<feature type="compositionally biased region" description="Basic residues" evidence="5">
    <location>
        <begin position="24"/>
        <end position="34"/>
    </location>
</feature>
<dbReference type="AlphaFoldDB" id="Q9C607"/>
<feature type="region of interest" description="Disordered" evidence="5">
    <location>
        <begin position="710"/>
        <end position="751"/>
    </location>
</feature>
<feature type="coiled-coil region" evidence="4">
    <location>
        <begin position="430"/>
        <end position="457"/>
    </location>
</feature>
<reference key="1">
    <citation type="journal article" date="2000" name="Nature">
        <title>Sequence and analysis of chromosome 1 of the plant Arabidopsis thaliana.</title>
        <authorList>
            <person name="Theologis A."/>
            <person name="Ecker J.R."/>
            <person name="Palm C.J."/>
            <person name="Federspiel N.A."/>
            <person name="Kaul S."/>
            <person name="White O."/>
            <person name="Alonso J."/>
            <person name="Altafi H."/>
            <person name="Araujo R."/>
            <person name="Bowman C.L."/>
            <person name="Brooks S.Y."/>
            <person name="Buehler E."/>
            <person name="Chan A."/>
            <person name="Chao Q."/>
            <person name="Chen H."/>
            <person name="Cheuk R.F."/>
            <person name="Chin C.W."/>
            <person name="Chung M.K."/>
            <person name="Conn L."/>
            <person name="Conway A.B."/>
            <person name="Conway A.R."/>
            <person name="Creasy T.H."/>
            <person name="Dewar K."/>
            <person name="Dunn P."/>
            <person name="Etgu P."/>
            <person name="Feldblyum T.V."/>
            <person name="Feng J."/>
            <person name="Fong B."/>
            <person name="Fujii C.Y."/>
            <person name="Gill J.E."/>
            <person name="Goldsmith A.D."/>
            <person name="Haas B."/>
            <person name="Hansen N.F."/>
            <person name="Hughes B."/>
            <person name="Huizar L."/>
            <person name="Hunter J.L."/>
            <person name="Jenkins J."/>
            <person name="Johnson-Hopson C."/>
            <person name="Khan S."/>
            <person name="Khaykin E."/>
            <person name="Kim C.J."/>
            <person name="Koo H.L."/>
            <person name="Kremenetskaia I."/>
            <person name="Kurtz D.B."/>
            <person name="Kwan A."/>
            <person name="Lam B."/>
            <person name="Langin-Hooper S."/>
            <person name="Lee A."/>
            <person name="Lee J.M."/>
            <person name="Lenz C.A."/>
            <person name="Li J.H."/>
            <person name="Li Y."/>
            <person name="Lin X."/>
            <person name="Liu S.X."/>
            <person name="Liu Z.A."/>
            <person name="Luros J.S."/>
            <person name="Maiti R."/>
            <person name="Marziali A."/>
            <person name="Militscher J."/>
            <person name="Miranda M."/>
            <person name="Nguyen M."/>
            <person name="Nierman W.C."/>
            <person name="Osborne B.I."/>
            <person name="Pai G."/>
            <person name="Peterson J."/>
            <person name="Pham P.K."/>
            <person name="Rizzo M."/>
            <person name="Rooney T."/>
            <person name="Rowley D."/>
            <person name="Sakano H."/>
            <person name="Salzberg S.L."/>
            <person name="Schwartz J.R."/>
            <person name="Shinn P."/>
            <person name="Southwick A.M."/>
            <person name="Sun H."/>
            <person name="Tallon L.J."/>
            <person name="Tambunga G."/>
            <person name="Toriumi M.J."/>
            <person name="Town C.D."/>
            <person name="Utterback T."/>
            <person name="Van Aken S."/>
            <person name="Vaysberg M."/>
            <person name="Vysotskaia V.S."/>
            <person name="Walker M."/>
            <person name="Wu D."/>
            <person name="Yu G."/>
            <person name="Fraser C.M."/>
            <person name="Venter J.C."/>
            <person name="Davis R.W."/>
        </authorList>
    </citation>
    <scope>NUCLEOTIDE SEQUENCE [LARGE SCALE GENOMIC DNA]</scope>
    <source>
        <strain>cv. Columbia</strain>
    </source>
</reference>
<dbReference type="InterPro" id="IPR038765">
    <property type="entry name" value="Papain-like_cys_pep_sf"/>
</dbReference>
<feature type="compositionally biased region" description="Basic and acidic residues" evidence="5">
    <location>
        <begin position="827"/>
        <end position="838"/>
    </location>
</feature>
<feature type="compositionally biased region" description="Basic and acidic residues" evidence="5">
    <location>
        <begin position="400"/>
        <end position="409"/>
    </location>
</feature>
<feature type="region of interest" description="Disordered" evidence="5">
    <location>
        <begin position="464"/>
        <end position="514"/>
    </location>
</feature>
<evidence type="ECO:0000256" key="5">
    <source>
        <dbReference type="SAM" id="MobiDB-lite"/>
    </source>
</evidence>
<dbReference type="InterPro" id="IPR015410">
    <property type="entry name" value="DUF1985"/>
</dbReference>
<dbReference type="GO" id="GO:0006508">
    <property type="term" value="P:proteolysis"/>
    <property type="evidence" value="ECO:0007669"/>
    <property type="project" value="UniProtKB-KW"/>
</dbReference>
<feature type="region of interest" description="Disordered" evidence="5">
    <location>
        <begin position="814"/>
        <end position="857"/>
    </location>
</feature>
<comment type="similarity">
    <text evidence="1">Belongs to the peptidase C48 family.</text>
</comment>
<feature type="region of interest" description="Disordered" evidence="5">
    <location>
        <begin position="1"/>
        <end position="50"/>
    </location>
</feature>
<keyword evidence="3" id="KW-0378">Hydrolase</keyword>
<feature type="compositionally biased region" description="Basic and acidic residues" evidence="5">
    <location>
        <begin position="1"/>
        <end position="23"/>
    </location>
</feature>
<gene>
    <name evidence="7" type="primary">F14G11.4</name>
</gene>
<dbReference type="Pfam" id="PF09331">
    <property type="entry name" value="DUF1985"/>
    <property type="match status" value="1"/>
</dbReference>
<feature type="compositionally biased region" description="Basic and acidic residues" evidence="5">
    <location>
        <begin position="464"/>
        <end position="481"/>
    </location>
</feature>
<proteinExistence type="inferred from homology"/>
<feature type="region of interest" description="Disordered" evidence="5">
    <location>
        <begin position="369"/>
        <end position="409"/>
    </location>
</feature>
<dbReference type="GO" id="GO:0008234">
    <property type="term" value="F:cysteine-type peptidase activity"/>
    <property type="evidence" value="ECO:0007669"/>
    <property type="project" value="InterPro"/>
</dbReference>
<name>Q9C607_ARATH</name>
<feature type="compositionally biased region" description="Acidic residues" evidence="5">
    <location>
        <begin position="739"/>
        <end position="748"/>
    </location>
</feature>
<organism evidence="7">
    <name type="scientific">Arabidopsis thaliana</name>
    <name type="common">Mouse-ear cress</name>
    <dbReference type="NCBI Taxonomy" id="3702"/>
    <lineage>
        <taxon>Eukaryota</taxon>
        <taxon>Viridiplantae</taxon>
        <taxon>Streptophyta</taxon>
        <taxon>Embryophyta</taxon>
        <taxon>Tracheophyta</taxon>
        <taxon>Spermatophyta</taxon>
        <taxon>Magnoliopsida</taxon>
        <taxon>eudicotyledons</taxon>
        <taxon>Gunneridae</taxon>
        <taxon>Pentapetalae</taxon>
        <taxon>rosids</taxon>
        <taxon>malvids</taxon>
        <taxon>Brassicales</taxon>
        <taxon>Brassicaceae</taxon>
        <taxon>Camelineae</taxon>
        <taxon>Arabidopsis</taxon>
    </lineage>
</organism>
<dbReference type="PANTHER" id="PTHR48449">
    <property type="entry name" value="DUF1985 DOMAIN-CONTAINING PROTEIN"/>
    <property type="match status" value="1"/>
</dbReference>
<dbReference type="Pfam" id="PF02902">
    <property type="entry name" value="Peptidase_C48"/>
    <property type="match status" value="1"/>
</dbReference>
<dbReference type="SUPFAM" id="SSF54001">
    <property type="entry name" value="Cysteine proteinases"/>
    <property type="match status" value="1"/>
</dbReference>
<keyword evidence="2" id="KW-0645">Protease</keyword>
<feature type="domain" description="Ubiquitin-like protease family profile" evidence="6">
    <location>
        <begin position="932"/>
        <end position="1129"/>
    </location>
</feature>
<dbReference type="PANTHER" id="PTHR48449:SF1">
    <property type="entry name" value="DUF1985 DOMAIN-CONTAINING PROTEIN"/>
    <property type="match status" value="1"/>
</dbReference>
<evidence type="ECO:0000256" key="1">
    <source>
        <dbReference type="ARBA" id="ARBA00005234"/>
    </source>
</evidence>
<evidence type="ECO:0000313" key="7">
    <source>
        <dbReference type="EMBL" id="AAG50521.1"/>
    </source>
</evidence>
<dbReference type="PROSITE" id="PS50600">
    <property type="entry name" value="ULP_PROTEASE"/>
    <property type="match status" value="1"/>
</dbReference>
<sequence length="1201" mass="133996">MAGNKANDEVPRKQHGPGKEKRVLRVSPRRKRSATKATEELGSPSVAPTEDLTVEELPPRLFALDRYPSETKMNAYSKPEYISDIAKVLKGKPEMQFLLDSPFGKLFKIPKNKASFNAKLVLGLICRQLVTKKVNEMWIVFGGHPIRFGLREFSILTGLECGKYPKKKDVDDVISVKPECESVWNTLFHERFGDTVPTIADLVSWLQEEESMEGWKQLALSLIILVDGVVAAHSNPNRPTSKTVEMTKNLEFFCKYPWGRVSFTRTLGRIANFQTPYDAQKLIRGILVGSYALHGFPLALQLLAFETIPSIAKLGPDDVEVNYIVKPADNVCPPSLSWDDEVDDPRVDYIEALLIDGHQWQEDEWVGGYARVPKQSRPPQLEETDVKRKRNAPGPSPKEPAMKKQKSEMDCDKEETAEDCFGEPVPERFIVEMRRSLKELEDQMYQMHEDMKDFVRDQIRAALDPKGKRPEQTIHSHDSREPPTSMDKALVTAKKPSRRMSTKGSTGTRKSSRLTRVSHDVDTPALSVGCNSKEEDLDVPGVHTTAFGGRRKPSKPKKNFSFAVDTIEEPDSNKEDMQGFIDEQDGANNESDFTANDGLNSSAAEEEILDTGFLIVPYAGSTQSHLDRGNVVVGKTICLGSMSGTVFVTQEERPVEEATVDTQMEEVPSNVSARVSEVDLLDNGPKDVVEPGLVGTHTGADEIADADIEMVDNPSGLPSTSAQEEARDASASTEANGSESEETYEPSDGDTAHVEAAGESKLVTVMEVEIPKKTHNDPPSPFQVIRELDTKAVGDLAAATDLEVVMEEPCIIEGSVETEDPNPGSDEADKTDIPKNNDESDNAAAVEAKEEKKSSPKKVKKQLVYELDDAHPHGFKAKTVLVPDVPAQQIEVVIRAGNVSYNPLDVVDPSKIEELSNIIKGPSVIHTLFGFRKVPNDFFANLLTLGEWVESTHLEMMAMLMWHKNGEQMIANRCIVLDMMLTHLLTKRVGDFKKCINKNGFKWGKLLSDIANGVHINREPNMKWMKDVDVVYAPMNWKSEHWVALGINLNERLITVYDALISYTRESAVKARMTPICEMMPYLVRAMCQDVLISPYSVEPFEYVRCPTVAQNPTTGDCGPYTMKFLELLAFGHPFSDLATIREADMVFYRQKYSVDIYEHGKREAGTVHFVYRTLGNCVHNISINLTVFDVEGTKTNIRTR</sequence>
<reference evidence="7" key="2">
    <citation type="submission" date="2001-01" db="EMBL/GenBank/DDBJ databases">
        <title>Arabidopsis thaliana chromosome 1 BAC F14G11 genomic sequence.</title>
        <authorList>
            <person name="Lin X."/>
            <person name="Kaul S."/>
            <person name="Town C.D."/>
            <person name="Benito M."/>
            <person name="Creasy T.H."/>
            <person name="Haas B.J."/>
            <person name="Wu D."/>
            <person name="Maiti R."/>
            <person name="Ronning C.M."/>
            <person name="Koo H."/>
            <person name="Fujii C.Y."/>
            <person name="Utterback T.R."/>
            <person name="Barnstead M.E."/>
            <person name="Bowman C.L."/>
            <person name="White O."/>
            <person name="Nierman W.C."/>
            <person name="Fraser C.M."/>
        </authorList>
    </citation>
    <scope>NUCLEOTIDE SEQUENCE</scope>
</reference>
<evidence type="ECO:0000259" key="6">
    <source>
        <dbReference type="PROSITE" id="PS50600"/>
    </source>
</evidence>
<keyword evidence="4" id="KW-0175">Coiled coil</keyword>
<dbReference type="InterPro" id="IPR003653">
    <property type="entry name" value="Peptidase_C48_C"/>
</dbReference>
<dbReference type="EMBL" id="AC084221">
    <property type="protein sequence ID" value="AAG50521.1"/>
    <property type="molecule type" value="Genomic_DNA"/>
</dbReference>
<evidence type="ECO:0000256" key="3">
    <source>
        <dbReference type="ARBA" id="ARBA00022801"/>
    </source>
</evidence>
<dbReference type="Gene3D" id="3.40.395.10">
    <property type="entry name" value="Adenoviral Proteinase, Chain A"/>
    <property type="match status" value="1"/>
</dbReference>
<evidence type="ECO:0000256" key="2">
    <source>
        <dbReference type="ARBA" id="ARBA00022670"/>
    </source>
</evidence>
<protein>
    <submittedName>
        <fullName evidence="7">Uncharacterized protein F14G11.4</fullName>
    </submittedName>
</protein>
<dbReference type="PIR" id="F86386">
    <property type="entry name" value="F86386"/>
</dbReference>